<dbReference type="AlphaFoldDB" id="A0AAW0CAT5"/>
<dbReference type="InterPro" id="IPR036047">
    <property type="entry name" value="F-box-like_dom_sf"/>
</dbReference>
<dbReference type="Proteomes" id="UP001362999">
    <property type="component" value="Unassembled WGS sequence"/>
</dbReference>
<dbReference type="Pfam" id="PF12937">
    <property type="entry name" value="F-box-like"/>
    <property type="match status" value="1"/>
</dbReference>
<reference evidence="3 4" key="1">
    <citation type="journal article" date="2024" name="J Genomics">
        <title>Draft genome sequencing and assembly of Favolaschia claudopus CIRM-BRFM 2984 isolated from oak limbs.</title>
        <authorList>
            <person name="Navarro D."/>
            <person name="Drula E."/>
            <person name="Chaduli D."/>
            <person name="Cazenave R."/>
            <person name="Ahrendt S."/>
            <person name="Wang J."/>
            <person name="Lipzen A."/>
            <person name="Daum C."/>
            <person name="Barry K."/>
            <person name="Grigoriev I.V."/>
            <person name="Favel A."/>
            <person name="Rosso M.N."/>
            <person name="Martin F."/>
        </authorList>
    </citation>
    <scope>NUCLEOTIDE SEQUENCE [LARGE SCALE GENOMIC DNA]</scope>
    <source>
        <strain evidence="3 4">CIRM-BRFM 2984</strain>
    </source>
</reference>
<accession>A0AAW0CAT5</accession>
<dbReference type="InterPro" id="IPR032675">
    <property type="entry name" value="LRR_dom_sf"/>
</dbReference>
<sequence length="345" mass="38384">MPTSGYPSSASHSLLLRLPNELLGLVMRFSSTPDLLSLCLTSRLMYGIASRALYRIVCICNEDQLGLFVESVTSALRYDQGSPFPFYLKAFIIQKHHLKLSDKLSPALDSLLPEFHNLQHLDLVLSDGGAHFTHMLAHATFPRLEVFRYCPQSENASSLAPFLNRHPTIAHIFLSDIHRDSLRHLDPVCLPNLRTYTGCRNYISALVGGCESVRQLAVYDISVYAIPALGALPALHTVVLLSLLGVDVPPIVEAIATHAPHIRNLSFQRIKESAPYAGLSQDEIQQIARSLEKFPHLAELEFPAPDEDESVEIDATQDPETIKLWSQACRSLRSISLNGKCWLIK</sequence>
<organism evidence="3 4">
    <name type="scientific">Favolaschia claudopus</name>
    <dbReference type="NCBI Taxonomy" id="2862362"/>
    <lineage>
        <taxon>Eukaryota</taxon>
        <taxon>Fungi</taxon>
        <taxon>Dikarya</taxon>
        <taxon>Basidiomycota</taxon>
        <taxon>Agaricomycotina</taxon>
        <taxon>Agaricomycetes</taxon>
        <taxon>Agaricomycetidae</taxon>
        <taxon>Agaricales</taxon>
        <taxon>Marasmiineae</taxon>
        <taxon>Mycenaceae</taxon>
        <taxon>Favolaschia</taxon>
    </lineage>
</organism>
<dbReference type="PROSITE" id="PS50181">
    <property type="entry name" value="FBOX"/>
    <property type="match status" value="1"/>
</dbReference>
<dbReference type="EMBL" id="JAWWNJ010000019">
    <property type="protein sequence ID" value="KAK7036389.1"/>
    <property type="molecule type" value="Genomic_DNA"/>
</dbReference>
<dbReference type="Gene3D" id="3.80.10.10">
    <property type="entry name" value="Ribonuclease Inhibitor"/>
    <property type="match status" value="1"/>
</dbReference>
<dbReference type="InterPro" id="IPR001810">
    <property type="entry name" value="F-box_dom"/>
</dbReference>
<dbReference type="SUPFAM" id="SSF52047">
    <property type="entry name" value="RNI-like"/>
    <property type="match status" value="1"/>
</dbReference>
<dbReference type="EMBL" id="JAWWNJ010000263">
    <property type="protein sequence ID" value="KAK6966645.1"/>
    <property type="molecule type" value="Genomic_DNA"/>
</dbReference>
<keyword evidence="4" id="KW-1185">Reference proteome</keyword>
<evidence type="ECO:0000259" key="1">
    <source>
        <dbReference type="PROSITE" id="PS50181"/>
    </source>
</evidence>
<evidence type="ECO:0000313" key="3">
    <source>
        <dbReference type="EMBL" id="KAK7036389.1"/>
    </source>
</evidence>
<dbReference type="SUPFAM" id="SSF81383">
    <property type="entry name" value="F-box domain"/>
    <property type="match status" value="1"/>
</dbReference>
<protein>
    <recommendedName>
        <fullName evidence="1">F-box domain-containing protein</fullName>
    </recommendedName>
</protein>
<feature type="domain" description="F-box" evidence="1">
    <location>
        <begin position="12"/>
        <end position="57"/>
    </location>
</feature>
<name>A0AAW0CAT5_9AGAR</name>
<comment type="caution">
    <text evidence="3">The sequence shown here is derived from an EMBL/GenBank/DDBJ whole genome shotgun (WGS) entry which is preliminary data.</text>
</comment>
<evidence type="ECO:0000313" key="2">
    <source>
        <dbReference type="EMBL" id="KAK6966645.1"/>
    </source>
</evidence>
<gene>
    <name evidence="2" type="ORF">R3P38DRAFT_2672771</name>
    <name evidence="3" type="ORF">R3P38DRAFT_2911558</name>
</gene>
<evidence type="ECO:0000313" key="4">
    <source>
        <dbReference type="Proteomes" id="UP001362999"/>
    </source>
</evidence>
<proteinExistence type="predicted"/>